<dbReference type="PANTHER" id="PTHR24092">
    <property type="entry name" value="PROBABLE PHOSPHOLIPID-TRANSPORTING ATPASE"/>
    <property type="match status" value="1"/>
</dbReference>
<evidence type="ECO:0000313" key="4">
    <source>
        <dbReference type="Proteomes" id="UP000019763"/>
    </source>
</evidence>
<dbReference type="AlphaFoldDB" id="A0A023AXU8"/>
<dbReference type="eggNOG" id="KOG0206">
    <property type="taxonomic scope" value="Eukaryota"/>
</dbReference>
<keyword evidence="4" id="KW-1185">Reference proteome</keyword>
<dbReference type="GO" id="GO:0045332">
    <property type="term" value="P:phospholipid translocation"/>
    <property type="evidence" value="ECO:0007669"/>
    <property type="project" value="TreeGrafter"/>
</dbReference>
<organism evidence="3 4">
    <name type="scientific">Gregarina niphandrodes</name>
    <name type="common">Septate eugregarine</name>
    <dbReference type="NCBI Taxonomy" id="110365"/>
    <lineage>
        <taxon>Eukaryota</taxon>
        <taxon>Sar</taxon>
        <taxon>Alveolata</taxon>
        <taxon>Apicomplexa</taxon>
        <taxon>Conoidasida</taxon>
        <taxon>Gregarinasina</taxon>
        <taxon>Eugregarinorida</taxon>
        <taxon>Gregarinidae</taxon>
        <taxon>Gregarina</taxon>
    </lineage>
</organism>
<protein>
    <submittedName>
        <fullName evidence="3">ATPase</fullName>
    </submittedName>
</protein>
<dbReference type="SUPFAM" id="SSF81665">
    <property type="entry name" value="Calcium ATPase, transmembrane domain M"/>
    <property type="match status" value="1"/>
</dbReference>
<dbReference type="GO" id="GO:0005886">
    <property type="term" value="C:plasma membrane"/>
    <property type="evidence" value="ECO:0007669"/>
    <property type="project" value="TreeGrafter"/>
</dbReference>
<dbReference type="InterPro" id="IPR032631">
    <property type="entry name" value="P-type_ATPase_N"/>
</dbReference>
<dbReference type="VEuPathDB" id="CryptoDB:GNI_170080"/>
<dbReference type="Pfam" id="PF16209">
    <property type="entry name" value="PhoLip_ATPase_N"/>
    <property type="match status" value="1"/>
</dbReference>
<keyword evidence="1" id="KW-0812">Transmembrane</keyword>
<evidence type="ECO:0000256" key="1">
    <source>
        <dbReference type="SAM" id="Phobius"/>
    </source>
</evidence>
<feature type="transmembrane region" description="Helical" evidence="1">
    <location>
        <begin position="132"/>
        <end position="149"/>
    </location>
</feature>
<dbReference type="GeneID" id="22915823"/>
<evidence type="ECO:0000259" key="2">
    <source>
        <dbReference type="Pfam" id="PF16209"/>
    </source>
</evidence>
<dbReference type="RefSeq" id="XP_011133280.1">
    <property type="nucleotide sequence ID" value="XM_011134978.1"/>
</dbReference>
<accession>A0A023AXU8</accession>
<dbReference type="InterPro" id="IPR023298">
    <property type="entry name" value="ATPase_P-typ_TM_dom_sf"/>
</dbReference>
<keyword evidence="1" id="KW-0472">Membrane</keyword>
<reference evidence="3" key="1">
    <citation type="submission" date="2013-12" db="EMBL/GenBank/DDBJ databases">
        <authorList>
            <person name="Omoto C.K."/>
            <person name="Sibley D."/>
            <person name="Venepally P."/>
            <person name="Hadjithomas M."/>
            <person name="Karamycheva S."/>
            <person name="Brunk B."/>
            <person name="Roos D."/>
            <person name="Caler E."/>
            <person name="Lorenzi H."/>
        </authorList>
    </citation>
    <scope>NUCLEOTIDE SEQUENCE</scope>
</reference>
<feature type="domain" description="P-type ATPase N-terminal" evidence="2">
    <location>
        <begin position="81"/>
        <end position="130"/>
    </location>
</feature>
<proteinExistence type="predicted"/>
<feature type="non-terminal residue" evidence="3">
    <location>
        <position position="167"/>
    </location>
</feature>
<dbReference type="EMBL" id="AFNH02001274">
    <property type="protein sequence ID" value="EZG43481.1"/>
    <property type="molecule type" value="Genomic_DNA"/>
</dbReference>
<dbReference type="Proteomes" id="UP000019763">
    <property type="component" value="Unassembled WGS sequence"/>
</dbReference>
<gene>
    <name evidence="3" type="ORF">GNI_170080</name>
</gene>
<name>A0A023AXU8_GRENI</name>
<dbReference type="PANTHER" id="PTHR24092:SF150">
    <property type="entry name" value="PHOSPHOLIPID-TRANSPORTING ATPASE"/>
    <property type="match status" value="1"/>
</dbReference>
<evidence type="ECO:0000313" key="3">
    <source>
        <dbReference type="EMBL" id="EZG43481.1"/>
    </source>
</evidence>
<dbReference type="OrthoDB" id="397106at2759"/>
<sequence length="167" mass="19108">MACGFWSRLWPRKKRGVEGEEEQLLPGPENTITVRSVVYEGSHAPVLNHNARRAKAEASPEETNRIPESVGNSKWDVGAWNNRVMTSQYTWWNLVPLNLLQQAVVPANFYFIVMSIMQLIPTISDSGGVPTYLVPLAFVMAVTMIKDAWEDIKRHRQDKEQNNRVTW</sequence>
<dbReference type="GO" id="GO:0140326">
    <property type="term" value="F:ATPase-coupled intramembrane lipid transporter activity"/>
    <property type="evidence" value="ECO:0007669"/>
    <property type="project" value="TreeGrafter"/>
</dbReference>
<comment type="caution">
    <text evidence="3">The sequence shown here is derived from an EMBL/GenBank/DDBJ whole genome shotgun (WGS) entry which is preliminary data.</text>
</comment>
<keyword evidence="1" id="KW-1133">Transmembrane helix</keyword>